<name>A0A5C2HA47_9BACT</name>
<dbReference type="InterPro" id="IPR050768">
    <property type="entry name" value="UPF0353/GerABKA_families"/>
</dbReference>
<reference evidence="5" key="1">
    <citation type="submission" date="2019-09" db="EMBL/GenBank/DDBJ databases">
        <title>Complete genome sequencing of four Arcobacter species reveals a diverse suite of mobile elements.</title>
        <authorList>
            <person name="Miller W.G."/>
            <person name="Yee E."/>
            <person name="Bono J.L."/>
        </authorList>
    </citation>
    <scope>NUCLEOTIDE SEQUENCE [LARGE SCALE GENOMIC DNA]</scope>
    <source>
        <strain evidence="5">LMG 26638</strain>
    </source>
</reference>
<dbReference type="Gene3D" id="3.40.50.410">
    <property type="entry name" value="von Willebrand factor, type A domain"/>
    <property type="match status" value="1"/>
</dbReference>
<dbReference type="PROSITE" id="PS50234">
    <property type="entry name" value="VWFA"/>
    <property type="match status" value="1"/>
</dbReference>
<reference evidence="5" key="2">
    <citation type="submission" date="2019-09" db="EMBL/GenBank/DDBJ databases">
        <title>Taxonomic note: a critical rebuttal of the proposed division of the genus Arcobacter into six genera, emended descriptions of Arcobacter anaerophilus and the genus Arcobacter, and an assessment of genus-level boundaries for Epsilonproteobacteria using in silico genomic comparator tools.</title>
        <authorList>
            <person name="On S.L.W."/>
            <person name="Miller W.G."/>
            <person name="Biggs P."/>
            <person name="Cornelius A."/>
            <person name="Vandamme P."/>
        </authorList>
    </citation>
    <scope>NUCLEOTIDE SEQUENCE [LARGE SCALE GENOMIC DNA]</scope>
    <source>
        <strain evidence="5">LMG 26638</strain>
    </source>
</reference>
<dbReference type="InterPro" id="IPR002035">
    <property type="entry name" value="VWF_A"/>
</dbReference>
<evidence type="ECO:0000256" key="2">
    <source>
        <dbReference type="ARBA" id="ARBA00022692"/>
    </source>
</evidence>
<evidence type="ECO:0000256" key="1">
    <source>
        <dbReference type="ARBA" id="ARBA00022475"/>
    </source>
</evidence>
<proteinExistence type="predicted"/>
<dbReference type="SUPFAM" id="SSF53300">
    <property type="entry name" value="vWA-like"/>
    <property type="match status" value="1"/>
</dbReference>
<dbReference type="AlphaFoldDB" id="A0A5C2HA47"/>
<evidence type="ECO:0000313" key="5">
    <source>
        <dbReference type="EMBL" id="QEP33704.1"/>
    </source>
</evidence>
<accession>A0A5C2HA47</accession>
<dbReference type="InterPro" id="IPR036465">
    <property type="entry name" value="vWFA_dom_sf"/>
</dbReference>
<keyword evidence="1" id="KW-1003">Cell membrane</keyword>
<evidence type="ECO:0000256" key="3">
    <source>
        <dbReference type="ARBA" id="ARBA00022989"/>
    </source>
</evidence>
<keyword evidence="6" id="KW-1185">Reference proteome</keyword>
<evidence type="ECO:0000256" key="4">
    <source>
        <dbReference type="ARBA" id="ARBA00023136"/>
    </source>
</evidence>
<dbReference type="PANTHER" id="PTHR22550">
    <property type="entry name" value="SPORE GERMINATION PROTEIN"/>
    <property type="match status" value="1"/>
</dbReference>
<dbReference type="Pfam" id="PF00092">
    <property type="entry name" value="VWA"/>
    <property type="match status" value="1"/>
</dbReference>
<keyword evidence="2" id="KW-0812">Transmembrane</keyword>
<dbReference type="KEGG" id="apai:APAC_0554"/>
<keyword evidence="4" id="KW-0472">Membrane</keyword>
<organism evidence="5 6">
    <name type="scientific">Malaciobacter pacificus</name>
    <dbReference type="NCBI Taxonomy" id="1080223"/>
    <lineage>
        <taxon>Bacteria</taxon>
        <taxon>Pseudomonadati</taxon>
        <taxon>Campylobacterota</taxon>
        <taxon>Epsilonproteobacteria</taxon>
        <taxon>Campylobacterales</taxon>
        <taxon>Arcobacteraceae</taxon>
        <taxon>Malaciobacter</taxon>
    </lineage>
</organism>
<dbReference type="RefSeq" id="WP_170170095.1">
    <property type="nucleotide sequence ID" value="NZ_BMEF01000002.1"/>
</dbReference>
<dbReference type="EMBL" id="CP035928">
    <property type="protein sequence ID" value="QEP33704.1"/>
    <property type="molecule type" value="Genomic_DNA"/>
</dbReference>
<dbReference type="PANTHER" id="PTHR22550:SF5">
    <property type="entry name" value="LEUCINE ZIPPER PROTEIN 4"/>
    <property type="match status" value="1"/>
</dbReference>
<dbReference type="SMART" id="SM00327">
    <property type="entry name" value="VWA"/>
    <property type="match status" value="1"/>
</dbReference>
<evidence type="ECO:0000313" key="6">
    <source>
        <dbReference type="Proteomes" id="UP000322726"/>
    </source>
</evidence>
<dbReference type="Proteomes" id="UP000322726">
    <property type="component" value="Chromosome"/>
</dbReference>
<gene>
    <name evidence="5" type="ORF">APAC_0554</name>
</gene>
<sequence>MFNIFENISFEYPYFLLLILVFVACSIFCKAKTPSMYMPHLNIFQSATKKSTALLNTLKYVVIIFSIIALASPVKINDTQLIKNDGVNIVLNLDASRSMINRDLDPLKNRFDVVKDIVKDFISKRVSDNIALVLFGDSALLASPLSFDKEAQIEILNYLEVEMAGRNTALFDSIAQSVNILKDKKAKSNIIIILSDGEDTASKIPLDVVIKFLKKYDIKAYTIGIGNSNRSVLNYIAKESNAKSYTAYSKEDLALIYADINRLEKSKIEQNKIVLKDYLFFYPLFIAVLSLIGLIYLKNRE</sequence>
<protein>
    <submittedName>
        <fullName evidence="5">von Willebrand factor type A (VWA) domain-containing protein (BatA domain), putative oxygen tolerance protein BatA</fullName>
    </submittedName>
</protein>
<keyword evidence="3" id="KW-1133">Transmembrane helix</keyword>